<evidence type="ECO:0000256" key="2">
    <source>
        <dbReference type="ARBA" id="ARBA00008193"/>
    </source>
</evidence>
<keyword evidence="10" id="KW-1185">Reference proteome</keyword>
<feature type="transmembrane region" description="Helical" evidence="7">
    <location>
        <begin position="6"/>
        <end position="26"/>
    </location>
</feature>
<keyword evidence="6 7" id="KW-0472">Membrane</keyword>
<evidence type="ECO:0000256" key="5">
    <source>
        <dbReference type="ARBA" id="ARBA00022989"/>
    </source>
</evidence>
<comment type="similarity">
    <text evidence="2">Belongs to the UPF0126 family.</text>
</comment>
<evidence type="ECO:0000313" key="10">
    <source>
        <dbReference type="Proteomes" id="UP000282211"/>
    </source>
</evidence>
<protein>
    <submittedName>
        <fullName evidence="9">Putative membrane protein YeiH</fullName>
    </submittedName>
</protein>
<dbReference type="RefSeq" id="WP_121101385.1">
    <property type="nucleotide sequence ID" value="NZ_RBII01000002.1"/>
</dbReference>
<dbReference type="PANTHER" id="PTHR30506:SF3">
    <property type="entry name" value="UPF0126 INNER MEMBRANE PROTEIN YADS-RELATED"/>
    <property type="match status" value="1"/>
</dbReference>
<name>A0A420WDR0_9PROT</name>
<keyword evidence="3" id="KW-1003">Cell membrane</keyword>
<keyword evidence="4 7" id="KW-0812">Transmembrane</keyword>
<gene>
    <name evidence="9" type="ORF">DES40_1944</name>
</gene>
<evidence type="ECO:0000256" key="6">
    <source>
        <dbReference type="ARBA" id="ARBA00023136"/>
    </source>
</evidence>
<feature type="transmembrane region" description="Helical" evidence="7">
    <location>
        <begin position="173"/>
        <end position="193"/>
    </location>
</feature>
<feature type="domain" description="Glycine transporter" evidence="8">
    <location>
        <begin position="93"/>
        <end position="164"/>
    </location>
</feature>
<dbReference type="FunCoup" id="A0A420WDR0">
    <property type="interactions" value="140"/>
</dbReference>
<evidence type="ECO:0000256" key="3">
    <source>
        <dbReference type="ARBA" id="ARBA00022475"/>
    </source>
</evidence>
<keyword evidence="5 7" id="KW-1133">Transmembrane helix</keyword>
<dbReference type="OrthoDB" id="9791874at2"/>
<feature type="transmembrane region" description="Helical" evidence="7">
    <location>
        <begin position="33"/>
        <end position="54"/>
    </location>
</feature>
<feature type="transmembrane region" description="Helical" evidence="7">
    <location>
        <begin position="116"/>
        <end position="138"/>
    </location>
</feature>
<organism evidence="9 10">
    <name type="scientific">Litorimonas taeanensis</name>
    <dbReference type="NCBI Taxonomy" id="568099"/>
    <lineage>
        <taxon>Bacteria</taxon>
        <taxon>Pseudomonadati</taxon>
        <taxon>Pseudomonadota</taxon>
        <taxon>Alphaproteobacteria</taxon>
        <taxon>Maricaulales</taxon>
        <taxon>Robiginitomaculaceae</taxon>
    </lineage>
</organism>
<feature type="transmembrane region" description="Helical" evidence="7">
    <location>
        <begin position="150"/>
        <end position="167"/>
    </location>
</feature>
<accession>A0A420WDR0</accession>
<dbReference type="InterPro" id="IPR005115">
    <property type="entry name" value="Gly_transporter"/>
</dbReference>
<evidence type="ECO:0000256" key="1">
    <source>
        <dbReference type="ARBA" id="ARBA00004651"/>
    </source>
</evidence>
<dbReference type="Pfam" id="PF03458">
    <property type="entry name" value="Gly_transporter"/>
    <property type="match status" value="2"/>
</dbReference>
<proteinExistence type="inferred from homology"/>
<dbReference type="EMBL" id="RBII01000002">
    <property type="protein sequence ID" value="RKQ69157.1"/>
    <property type="molecule type" value="Genomic_DNA"/>
</dbReference>
<comment type="caution">
    <text evidence="9">The sequence shown here is derived from an EMBL/GenBank/DDBJ whole genome shotgun (WGS) entry which is preliminary data.</text>
</comment>
<evidence type="ECO:0000256" key="7">
    <source>
        <dbReference type="SAM" id="Phobius"/>
    </source>
</evidence>
<sequence length="203" mass="21374">MTSAYFLDLFDWVGVFVFAVSGGLIAVRQRMDIFGVVVIALLPAIGGGTLRDVLLGQPVFWLSDQISLLIATGAGFAAFLAPRFWTKFKSLRWLDSAGLALFAVVGASKAYSLGYGFVICTIMGTITATAGGLLRDVVCNETPMLLKSDIYATAAFSGAAAYVISKAQGGSELLSLSLGAGLVFLLRAVTILYKLNLPTSKGD</sequence>
<dbReference type="PANTHER" id="PTHR30506">
    <property type="entry name" value="INNER MEMBRANE PROTEIN"/>
    <property type="match status" value="1"/>
</dbReference>
<dbReference type="InParanoid" id="A0A420WDR0"/>
<comment type="subcellular location">
    <subcellularLocation>
        <location evidence="1">Cell membrane</location>
        <topology evidence="1">Multi-pass membrane protein</topology>
    </subcellularLocation>
</comment>
<reference evidence="9 10" key="1">
    <citation type="submission" date="2018-10" db="EMBL/GenBank/DDBJ databases">
        <title>Genomic Encyclopedia of Type Strains, Phase IV (KMG-IV): sequencing the most valuable type-strain genomes for metagenomic binning, comparative biology and taxonomic classification.</title>
        <authorList>
            <person name="Goeker M."/>
        </authorList>
    </citation>
    <scope>NUCLEOTIDE SEQUENCE [LARGE SCALE GENOMIC DNA]</scope>
    <source>
        <strain evidence="9 10">DSM 22008</strain>
    </source>
</reference>
<feature type="domain" description="Glycine transporter" evidence="8">
    <location>
        <begin position="9"/>
        <end position="81"/>
    </location>
</feature>
<dbReference type="Proteomes" id="UP000282211">
    <property type="component" value="Unassembled WGS sequence"/>
</dbReference>
<evidence type="ECO:0000256" key="4">
    <source>
        <dbReference type="ARBA" id="ARBA00022692"/>
    </source>
</evidence>
<dbReference type="GO" id="GO:0005886">
    <property type="term" value="C:plasma membrane"/>
    <property type="evidence" value="ECO:0007669"/>
    <property type="project" value="UniProtKB-SubCell"/>
</dbReference>
<dbReference type="AlphaFoldDB" id="A0A420WDR0"/>
<feature type="transmembrane region" description="Helical" evidence="7">
    <location>
        <begin position="60"/>
        <end position="81"/>
    </location>
</feature>
<evidence type="ECO:0000259" key="8">
    <source>
        <dbReference type="Pfam" id="PF03458"/>
    </source>
</evidence>
<evidence type="ECO:0000313" key="9">
    <source>
        <dbReference type="EMBL" id="RKQ69157.1"/>
    </source>
</evidence>